<organism evidence="2 3">
    <name type="scientific">Penicillium oxalicum (strain 114-2 / CGMCC 5302)</name>
    <name type="common">Penicillium decumbens</name>
    <dbReference type="NCBI Taxonomy" id="933388"/>
    <lineage>
        <taxon>Eukaryota</taxon>
        <taxon>Fungi</taxon>
        <taxon>Dikarya</taxon>
        <taxon>Ascomycota</taxon>
        <taxon>Pezizomycotina</taxon>
        <taxon>Eurotiomycetes</taxon>
        <taxon>Eurotiomycetidae</taxon>
        <taxon>Eurotiales</taxon>
        <taxon>Aspergillaceae</taxon>
        <taxon>Penicillium</taxon>
    </lineage>
</organism>
<dbReference type="OrthoDB" id="4502595at2759"/>
<accession>S7ZIA6</accession>
<evidence type="ECO:0000313" key="2">
    <source>
        <dbReference type="EMBL" id="EPS30350.1"/>
    </source>
</evidence>
<name>S7ZIA6_PENO1</name>
<sequence length="165" mass="17821">MTHNRPLLIPHKRPLLPPTTHSTSNSHPVYKTLNPSAKPATTELKSPLSSDEHVHETIALNSASVPRTEYSFAAAPQPFLDPSAWEGMLKRAAMRAQAREAGAPSDAEGHLGGATRSGEAGAGAGETPDQRRRRGEQETEYGSMAIRGRAIRMGEVHSMVYCFPV</sequence>
<dbReference type="PhylomeDB" id="S7ZIA6"/>
<dbReference type="AlphaFoldDB" id="S7ZIA6"/>
<keyword evidence="3" id="KW-1185">Reference proteome</keyword>
<protein>
    <submittedName>
        <fullName evidence="2">Uncharacterized protein</fullName>
    </submittedName>
</protein>
<evidence type="ECO:0000313" key="3">
    <source>
        <dbReference type="Proteomes" id="UP000019376"/>
    </source>
</evidence>
<reference evidence="2 3" key="1">
    <citation type="journal article" date="2013" name="PLoS ONE">
        <title>Genomic and secretomic analyses reveal unique features of the lignocellulolytic enzyme system of Penicillium decumbens.</title>
        <authorList>
            <person name="Liu G."/>
            <person name="Zhang L."/>
            <person name="Wei X."/>
            <person name="Zou G."/>
            <person name="Qin Y."/>
            <person name="Ma L."/>
            <person name="Li J."/>
            <person name="Zheng H."/>
            <person name="Wang S."/>
            <person name="Wang C."/>
            <person name="Xun L."/>
            <person name="Zhao G.-P."/>
            <person name="Zhou Z."/>
            <person name="Qu Y."/>
        </authorList>
    </citation>
    <scope>NUCLEOTIDE SEQUENCE [LARGE SCALE GENOMIC DNA]</scope>
    <source>
        <strain evidence="3">114-2 / CGMCC 5302</strain>
    </source>
</reference>
<evidence type="ECO:0000256" key="1">
    <source>
        <dbReference type="SAM" id="MobiDB-lite"/>
    </source>
</evidence>
<gene>
    <name evidence="2" type="ORF">PDE_05301</name>
</gene>
<dbReference type="EMBL" id="KB644412">
    <property type="protein sequence ID" value="EPS30350.1"/>
    <property type="molecule type" value="Genomic_DNA"/>
</dbReference>
<feature type="compositionally biased region" description="Low complexity" evidence="1">
    <location>
        <begin position="94"/>
        <end position="103"/>
    </location>
</feature>
<proteinExistence type="predicted"/>
<dbReference type="HOGENOM" id="CLU_1571176_0_0_1"/>
<dbReference type="Proteomes" id="UP000019376">
    <property type="component" value="Unassembled WGS sequence"/>
</dbReference>
<feature type="region of interest" description="Disordered" evidence="1">
    <location>
        <begin position="92"/>
        <end position="141"/>
    </location>
</feature>
<dbReference type="eggNOG" id="ENOG502RPRV">
    <property type="taxonomic scope" value="Eukaryota"/>
</dbReference>
<feature type="region of interest" description="Disordered" evidence="1">
    <location>
        <begin position="1"/>
        <end position="65"/>
    </location>
</feature>